<dbReference type="RefSeq" id="WP_128914930.1">
    <property type="nucleotide sequence ID" value="NZ_RDSM01000003.1"/>
</dbReference>
<keyword evidence="1" id="KW-0378">Hydrolase</keyword>
<dbReference type="PANTHER" id="PTHR31956">
    <property type="entry name" value="NON-SPECIFIC PHOSPHOLIPASE C4-RELATED"/>
    <property type="match status" value="1"/>
</dbReference>
<evidence type="ECO:0000313" key="3">
    <source>
        <dbReference type="EMBL" id="RXH55282.1"/>
    </source>
</evidence>
<dbReference type="InterPro" id="IPR017850">
    <property type="entry name" value="Alkaline_phosphatase_core_sf"/>
</dbReference>
<evidence type="ECO:0000256" key="1">
    <source>
        <dbReference type="ARBA" id="ARBA00022801"/>
    </source>
</evidence>
<dbReference type="AlphaFoldDB" id="A0A4Q0SXX9"/>
<organism evidence="3 4">
    <name type="scientific">Granulicella sibirica</name>
    <dbReference type="NCBI Taxonomy" id="2479048"/>
    <lineage>
        <taxon>Bacteria</taxon>
        <taxon>Pseudomonadati</taxon>
        <taxon>Acidobacteriota</taxon>
        <taxon>Terriglobia</taxon>
        <taxon>Terriglobales</taxon>
        <taxon>Acidobacteriaceae</taxon>
        <taxon>Granulicella</taxon>
    </lineage>
</organism>
<feature type="chain" id="PRO_5020651275" evidence="2">
    <location>
        <begin position="32"/>
        <end position="424"/>
    </location>
</feature>
<protein>
    <submittedName>
        <fullName evidence="3">Phosphoesterase</fullName>
    </submittedName>
</protein>
<evidence type="ECO:0000256" key="2">
    <source>
        <dbReference type="SAM" id="SignalP"/>
    </source>
</evidence>
<dbReference type="PROSITE" id="PS51257">
    <property type="entry name" value="PROKAR_LIPOPROTEIN"/>
    <property type="match status" value="1"/>
</dbReference>
<dbReference type="Gene3D" id="3.40.720.10">
    <property type="entry name" value="Alkaline Phosphatase, subunit A"/>
    <property type="match status" value="1"/>
</dbReference>
<evidence type="ECO:0000313" key="4">
    <source>
        <dbReference type="Proteomes" id="UP000289437"/>
    </source>
</evidence>
<gene>
    <name evidence="3" type="ORF">GRAN_4386</name>
</gene>
<dbReference type="Proteomes" id="UP000289437">
    <property type="component" value="Unassembled WGS sequence"/>
</dbReference>
<accession>A0A4Q0SXX9</accession>
<keyword evidence="2" id="KW-0732">Signal</keyword>
<keyword evidence="4" id="KW-1185">Reference proteome</keyword>
<proteinExistence type="predicted"/>
<dbReference type="EMBL" id="RDSM01000003">
    <property type="protein sequence ID" value="RXH55282.1"/>
    <property type="molecule type" value="Genomic_DNA"/>
</dbReference>
<dbReference type="PANTHER" id="PTHR31956:SF8">
    <property type="entry name" value="ACID PHOSPHATASE PHOA (AFU_ORTHOLOGUE AFUA_1G03570)"/>
    <property type="match status" value="1"/>
</dbReference>
<reference evidence="4" key="2">
    <citation type="submission" date="2019-02" db="EMBL/GenBank/DDBJ databases">
        <title>Granulicella sibirica sp. nov., a psychrotolerant acidobacterium isolated from an organic soil layer in forested tundra, West Siberia.</title>
        <authorList>
            <person name="Oshkin I.Y."/>
            <person name="Kulichevskaya I.S."/>
            <person name="Rijpstra W.I.C."/>
            <person name="Sinninghe Damste J.S."/>
            <person name="Rakitin A.L."/>
            <person name="Ravin N.V."/>
            <person name="Dedysh S.N."/>
        </authorList>
    </citation>
    <scope>NUCLEOTIDE SEQUENCE [LARGE SCALE GENOMIC DNA]</scope>
    <source>
        <strain evidence="4">AF10</strain>
    </source>
</reference>
<sequence>MPGQLGKQKKLKLMLSLGGAVALVVAMVACAGSITPVATTTTASSTAIAGGKIKHVFVITLENENYSTTFGATTKSPYLATTLTAKGALLTQYFGTGHVSLDNYISMMSGQAGTPQTISDCNTFADYKLTGTTADGQSMGTGCVYPATVLTLADQVKAAGFTWKGYMGDMGNDPSRESATCGHPALNATDLTQIAEAPSATVPAGDQYATRHNPFMYFHSIIDSSDCATHVVNLNNNLQTDLGSLSTTANFTFITPSLCDDGHDAPCVDGRPGGLTSADAFLQKWIPIIQASPAYADGLIIINFDESGAASTSVDASGNINVVETGAVCCNQQPGPNLAAYPMSQTFPYKGAGYNLTYQNYGGDVTGAVLLSPFIKGGTVSNTPYNHYSLLRSIEDIFGITTHLGYAGQTGLVSMGTDIFNNVQ</sequence>
<dbReference type="Pfam" id="PF04185">
    <property type="entry name" value="Phosphoesterase"/>
    <property type="match status" value="1"/>
</dbReference>
<comment type="caution">
    <text evidence="3">The sequence shown here is derived from an EMBL/GenBank/DDBJ whole genome shotgun (WGS) entry which is preliminary data.</text>
</comment>
<dbReference type="OrthoDB" id="9770871at2"/>
<dbReference type="GO" id="GO:0016788">
    <property type="term" value="F:hydrolase activity, acting on ester bonds"/>
    <property type="evidence" value="ECO:0007669"/>
    <property type="project" value="InterPro"/>
</dbReference>
<feature type="signal peptide" evidence="2">
    <location>
        <begin position="1"/>
        <end position="31"/>
    </location>
</feature>
<name>A0A4Q0SXX9_9BACT</name>
<dbReference type="GO" id="GO:0009395">
    <property type="term" value="P:phospholipid catabolic process"/>
    <property type="evidence" value="ECO:0007669"/>
    <property type="project" value="TreeGrafter"/>
</dbReference>
<reference evidence="3 4" key="1">
    <citation type="submission" date="2018-11" db="EMBL/GenBank/DDBJ databases">
        <authorList>
            <person name="Mardanov A.V."/>
            <person name="Ravin N.V."/>
            <person name="Dedysh S.N."/>
        </authorList>
    </citation>
    <scope>NUCLEOTIDE SEQUENCE [LARGE SCALE GENOMIC DNA]</scope>
    <source>
        <strain evidence="3 4">AF10</strain>
    </source>
</reference>
<dbReference type="InterPro" id="IPR007312">
    <property type="entry name" value="Phosphoesterase"/>
</dbReference>